<comment type="subcellular location">
    <subcellularLocation>
        <location evidence="1">Membrane</location>
        <topology evidence="1">Multi-pass membrane protein</topology>
    </subcellularLocation>
</comment>
<dbReference type="InterPro" id="IPR032808">
    <property type="entry name" value="DoxX"/>
</dbReference>
<keyword evidence="3 5" id="KW-1133">Transmembrane helix</keyword>
<gene>
    <name evidence="6" type="ORF">J0X12_02640</name>
</gene>
<feature type="transmembrane region" description="Helical" evidence="5">
    <location>
        <begin position="53"/>
        <end position="74"/>
    </location>
</feature>
<keyword evidence="7" id="KW-1185">Reference proteome</keyword>
<organism evidence="6 7">
    <name type="scientific">Sneathiella sedimenti</name>
    <dbReference type="NCBI Taxonomy" id="2816034"/>
    <lineage>
        <taxon>Bacteria</taxon>
        <taxon>Pseudomonadati</taxon>
        <taxon>Pseudomonadota</taxon>
        <taxon>Alphaproteobacteria</taxon>
        <taxon>Sneathiellales</taxon>
        <taxon>Sneathiellaceae</taxon>
        <taxon>Sneathiella</taxon>
    </lineage>
</organism>
<dbReference type="Pfam" id="PF07681">
    <property type="entry name" value="DoxX"/>
    <property type="match status" value="1"/>
</dbReference>
<dbReference type="RefSeq" id="WP_207041855.1">
    <property type="nucleotide sequence ID" value="NZ_JAFLNC010000001.1"/>
</dbReference>
<evidence type="ECO:0000256" key="4">
    <source>
        <dbReference type="ARBA" id="ARBA00023136"/>
    </source>
</evidence>
<proteinExistence type="predicted"/>
<name>A0ABS3F1V1_9PROT</name>
<accession>A0ABS3F1V1</accession>
<evidence type="ECO:0000256" key="3">
    <source>
        <dbReference type="ARBA" id="ARBA00022989"/>
    </source>
</evidence>
<sequence length="153" mass="17612">MTKNPDSRDAVALLILRLGLAWFLFVWAVNKVLEPEQYMRIWGYFHGIDIGATMPYVMGAAQIIICVMAALGLWRTLSYGLLFLMHLVTVIVIFPSLIAPFVIEDGFPVNRNNSIALATLAAFAALWMLRHRDHYSLDAWLQRRRRERRHQVS</sequence>
<dbReference type="Proteomes" id="UP000664761">
    <property type="component" value="Unassembled WGS sequence"/>
</dbReference>
<keyword evidence="4 5" id="KW-0472">Membrane</keyword>
<evidence type="ECO:0000256" key="1">
    <source>
        <dbReference type="ARBA" id="ARBA00004141"/>
    </source>
</evidence>
<evidence type="ECO:0000313" key="7">
    <source>
        <dbReference type="Proteomes" id="UP000664761"/>
    </source>
</evidence>
<evidence type="ECO:0000256" key="2">
    <source>
        <dbReference type="ARBA" id="ARBA00022692"/>
    </source>
</evidence>
<keyword evidence="2 5" id="KW-0812">Transmembrane</keyword>
<dbReference type="EMBL" id="JAFLNC010000001">
    <property type="protein sequence ID" value="MBO0332495.1"/>
    <property type="molecule type" value="Genomic_DNA"/>
</dbReference>
<comment type="caution">
    <text evidence="6">The sequence shown here is derived from an EMBL/GenBank/DDBJ whole genome shotgun (WGS) entry which is preliminary data.</text>
</comment>
<feature type="transmembrane region" description="Helical" evidence="5">
    <location>
        <begin position="109"/>
        <end position="129"/>
    </location>
</feature>
<feature type="transmembrane region" description="Helical" evidence="5">
    <location>
        <begin position="12"/>
        <end position="33"/>
    </location>
</feature>
<reference evidence="6 7" key="1">
    <citation type="submission" date="2021-03" db="EMBL/GenBank/DDBJ databases">
        <title>Sneathiella sp. CAU 1612 isolated from Kang Won-do.</title>
        <authorList>
            <person name="Kim W."/>
        </authorList>
    </citation>
    <scope>NUCLEOTIDE SEQUENCE [LARGE SCALE GENOMIC DNA]</scope>
    <source>
        <strain evidence="6 7">CAU 1612</strain>
    </source>
</reference>
<evidence type="ECO:0000313" key="6">
    <source>
        <dbReference type="EMBL" id="MBO0332495.1"/>
    </source>
</evidence>
<evidence type="ECO:0000256" key="5">
    <source>
        <dbReference type="SAM" id="Phobius"/>
    </source>
</evidence>
<feature type="transmembrane region" description="Helical" evidence="5">
    <location>
        <begin position="81"/>
        <end position="103"/>
    </location>
</feature>
<protein>
    <submittedName>
        <fullName evidence="6">DoxX family membrane protein</fullName>
    </submittedName>
</protein>